<reference evidence="1" key="1">
    <citation type="submission" date="2021-02" db="EMBL/GenBank/DDBJ databases">
        <authorList>
            <consortium name="DOE Joint Genome Institute"/>
            <person name="Ahrendt S."/>
            <person name="Looney B.P."/>
            <person name="Miyauchi S."/>
            <person name="Morin E."/>
            <person name="Drula E."/>
            <person name="Courty P.E."/>
            <person name="Chicoki N."/>
            <person name="Fauchery L."/>
            <person name="Kohler A."/>
            <person name="Kuo A."/>
            <person name="Labutti K."/>
            <person name="Pangilinan J."/>
            <person name="Lipzen A."/>
            <person name="Riley R."/>
            <person name="Andreopoulos W."/>
            <person name="He G."/>
            <person name="Johnson J."/>
            <person name="Barry K.W."/>
            <person name="Grigoriev I.V."/>
            <person name="Nagy L."/>
            <person name="Hibbett D."/>
            <person name="Henrissat B."/>
            <person name="Matheny P.B."/>
            <person name="Labbe J."/>
            <person name="Martin F."/>
        </authorList>
    </citation>
    <scope>NUCLEOTIDE SEQUENCE</scope>
    <source>
        <strain evidence="1">FP105234-sp</strain>
    </source>
</reference>
<dbReference type="EMBL" id="MU276131">
    <property type="protein sequence ID" value="KAI0041296.1"/>
    <property type="molecule type" value="Genomic_DNA"/>
</dbReference>
<evidence type="ECO:0000313" key="1">
    <source>
        <dbReference type="EMBL" id="KAI0041296.1"/>
    </source>
</evidence>
<dbReference type="Proteomes" id="UP000814033">
    <property type="component" value="Unassembled WGS sequence"/>
</dbReference>
<proteinExistence type="predicted"/>
<accession>A0ACB8RCG2</accession>
<evidence type="ECO:0000313" key="2">
    <source>
        <dbReference type="Proteomes" id="UP000814033"/>
    </source>
</evidence>
<sequence length="567" mass="61785">MLGYPDNGKTTVDIPDWAYANLTAEDNFDLAAALKGAPRRWPTSQIVLVILVPVLLIIASASYLLYRRQRRKGHISWSCKRARRVRHARRAQGWDLNGDAETIGQMPDDTEASPMIPTHRVHRVVSKFSTTTMDSQDRPPTRNRGAIQSSAASMLQTFVRAVQTLFARRPVHVQSREPAADFDLDKSDKESVSAFDNIQSHRLRKAAEANVGPIPGGGHSQQSSLASSSGLTLDVSAIVAGRGVPRRHNHGSHGSHGHDNFGQTLDPFSESGSSERGFVEEEEEMEPGVATGDSVLVISRDMINAAPSPTTTTDRRSLEVVPPTPRETSSSGYHERSPHTPLPPIPRFNKSETSLYPDEKARYRTKRPSPLPEIPALEDTLPRPETSALPPPPSKEPPAPIIFPPPPPPLSHQNSRPREKQPLTTPSPPFEKPIPPNTAYTFAAPPPLSTRTKSSPATTPQHTPHHSPNNSGSRPRPAYSPGYNPNGVTSTNPYSPPAMTVATAATSPSHSPEFRGSYFPPPPISSPGIRASDPQNLIPAAVRRAGYNPYHARSMSDMSRHAQDDTE</sequence>
<organism evidence="1 2">
    <name type="scientific">Auriscalpium vulgare</name>
    <dbReference type="NCBI Taxonomy" id="40419"/>
    <lineage>
        <taxon>Eukaryota</taxon>
        <taxon>Fungi</taxon>
        <taxon>Dikarya</taxon>
        <taxon>Basidiomycota</taxon>
        <taxon>Agaricomycotina</taxon>
        <taxon>Agaricomycetes</taxon>
        <taxon>Russulales</taxon>
        <taxon>Auriscalpiaceae</taxon>
        <taxon>Auriscalpium</taxon>
    </lineage>
</organism>
<reference evidence="1" key="2">
    <citation type="journal article" date="2022" name="New Phytol.">
        <title>Evolutionary transition to the ectomycorrhizal habit in the genomes of a hyperdiverse lineage of mushroom-forming fungi.</title>
        <authorList>
            <person name="Looney B."/>
            <person name="Miyauchi S."/>
            <person name="Morin E."/>
            <person name="Drula E."/>
            <person name="Courty P.E."/>
            <person name="Kohler A."/>
            <person name="Kuo A."/>
            <person name="LaButti K."/>
            <person name="Pangilinan J."/>
            <person name="Lipzen A."/>
            <person name="Riley R."/>
            <person name="Andreopoulos W."/>
            <person name="He G."/>
            <person name="Johnson J."/>
            <person name="Nolan M."/>
            <person name="Tritt A."/>
            <person name="Barry K.W."/>
            <person name="Grigoriev I.V."/>
            <person name="Nagy L.G."/>
            <person name="Hibbett D."/>
            <person name="Henrissat B."/>
            <person name="Matheny P.B."/>
            <person name="Labbe J."/>
            <person name="Martin F.M."/>
        </authorList>
    </citation>
    <scope>NUCLEOTIDE SEQUENCE</scope>
    <source>
        <strain evidence="1">FP105234-sp</strain>
    </source>
</reference>
<comment type="caution">
    <text evidence="1">The sequence shown here is derived from an EMBL/GenBank/DDBJ whole genome shotgun (WGS) entry which is preliminary data.</text>
</comment>
<protein>
    <submittedName>
        <fullName evidence="1">Uncharacterized protein</fullName>
    </submittedName>
</protein>
<gene>
    <name evidence="1" type="ORF">FA95DRAFT_1611119</name>
</gene>
<keyword evidence="2" id="KW-1185">Reference proteome</keyword>
<name>A0ACB8RCG2_9AGAM</name>